<accession>A0A1B6DHZ0</accession>
<dbReference type="AlphaFoldDB" id="A0A1B6DHZ0"/>
<feature type="region of interest" description="Disordered" evidence="1">
    <location>
        <begin position="211"/>
        <end position="237"/>
    </location>
</feature>
<keyword evidence="2" id="KW-0732">Signal</keyword>
<evidence type="ECO:0000256" key="1">
    <source>
        <dbReference type="SAM" id="MobiDB-lite"/>
    </source>
</evidence>
<feature type="compositionally biased region" description="Basic and acidic residues" evidence="1">
    <location>
        <begin position="220"/>
        <end position="230"/>
    </location>
</feature>
<evidence type="ECO:0000313" key="3">
    <source>
        <dbReference type="EMBL" id="JAS25294.1"/>
    </source>
</evidence>
<feature type="signal peptide" evidence="2">
    <location>
        <begin position="1"/>
        <end position="15"/>
    </location>
</feature>
<sequence length="237" mass="28164">KMFTLLFFAWDYCNADSIDTTLVVNTSTVFNLNETDFTKLASEIVETVLNPTGTTEDLIGKVKFYLDALEKLKADMELEYQYTFITYDEIKKTNGPLHCQEHLNGTDIIVFFNWTSAVVLKFYRIVEATKLTWDKLTDLAKTLREKYRKMNEVTTPDGLGISQIEWQRREAKMDLRAAKKKKAAEEKELRQARREERLKIRQEVQFAKEQTKIKKLQKRREKEKERLERQRRGRRKH</sequence>
<organism evidence="3">
    <name type="scientific">Clastoptera arizonana</name>
    <name type="common">Arizona spittle bug</name>
    <dbReference type="NCBI Taxonomy" id="38151"/>
    <lineage>
        <taxon>Eukaryota</taxon>
        <taxon>Metazoa</taxon>
        <taxon>Ecdysozoa</taxon>
        <taxon>Arthropoda</taxon>
        <taxon>Hexapoda</taxon>
        <taxon>Insecta</taxon>
        <taxon>Pterygota</taxon>
        <taxon>Neoptera</taxon>
        <taxon>Paraneoptera</taxon>
        <taxon>Hemiptera</taxon>
        <taxon>Auchenorrhyncha</taxon>
        <taxon>Cercopoidea</taxon>
        <taxon>Clastopteridae</taxon>
        <taxon>Clastoptera</taxon>
    </lineage>
</organism>
<protein>
    <submittedName>
        <fullName evidence="3">Uncharacterized protein</fullName>
    </submittedName>
</protein>
<feature type="chain" id="PRO_5012294646" evidence="2">
    <location>
        <begin position="16"/>
        <end position="237"/>
    </location>
</feature>
<gene>
    <name evidence="3" type="ORF">g.1977</name>
</gene>
<evidence type="ECO:0000256" key="2">
    <source>
        <dbReference type="SAM" id="SignalP"/>
    </source>
</evidence>
<proteinExistence type="predicted"/>
<feature type="non-terminal residue" evidence="3">
    <location>
        <position position="1"/>
    </location>
</feature>
<name>A0A1B6DHZ0_9HEMI</name>
<reference evidence="3" key="1">
    <citation type="submission" date="2015-12" db="EMBL/GenBank/DDBJ databases">
        <title>De novo transcriptome assembly of four potential Pierce s Disease insect vectors from Arizona vineyards.</title>
        <authorList>
            <person name="Tassone E.E."/>
        </authorList>
    </citation>
    <scope>NUCLEOTIDE SEQUENCE</scope>
</reference>
<dbReference type="EMBL" id="GEDC01012004">
    <property type="protein sequence ID" value="JAS25294.1"/>
    <property type="molecule type" value="Transcribed_RNA"/>
</dbReference>